<dbReference type="GO" id="GO:0006281">
    <property type="term" value="P:DNA repair"/>
    <property type="evidence" value="ECO:0007669"/>
    <property type="project" value="InterPro"/>
</dbReference>
<dbReference type="AlphaFoldDB" id="G4RKW7"/>
<dbReference type="HOGENOM" id="CLU_085935_0_0_2"/>
<dbReference type="SUPFAM" id="SSF48150">
    <property type="entry name" value="DNA-glycosylase"/>
    <property type="match status" value="1"/>
</dbReference>
<dbReference type="PaxDb" id="768679-TTX_1587"/>
<dbReference type="GO" id="GO:0003906">
    <property type="term" value="F:DNA-(apurinic or apyrimidinic site) endonuclease activity"/>
    <property type="evidence" value="ECO:0007669"/>
    <property type="project" value="InterPro"/>
</dbReference>
<dbReference type="InterPro" id="IPR011257">
    <property type="entry name" value="DNA_glycosylase"/>
</dbReference>
<organism evidence="1 2">
    <name type="scientific">Thermoproteus tenax (strain ATCC 35583 / DSM 2078 / JCM 9277 / NBRC 100435 / Kra 1)</name>
    <dbReference type="NCBI Taxonomy" id="768679"/>
    <lineage>
        <taxon>Archaea</taxon>
        <taxon>Thermoproteota</taxon>
        <taxon>Thermoprotei</taxon>
        <taxon>Thermoproteales</taxon>
        <taxon>Thermoproteaceae</taxon>
        <taxon>Thermoproteus</taxon>
    </lineage>
</organism>
<dbReference type="Gene3D" id="1.10.340.30">
    <property type="entry name" value="Hypothetical protein, domain 2"/>
    <property type="match status" value="1"/>
</dbReference>
<dbReference type="STRING" id="768679.TTX_1587"/>
<dbReference type="PATRIC" id="fig|768679.9.peg.1609"/>
<dbReference type="InterPro" id="IPR015254">
    <property type="entry name" value="AGOG-like"/>
</dbReference>
<reference evidence="1 2" key="1">
    <citation type="journal article" date="2011" name="PLoS ONE">
        <title>The complete genome sequence of Thermoproteus tenax: a physiologically versatile member of the Crenarchaeota.</title>
        <authorList>
            <person name="Siebers B."/>
            <person name="Zaparty M."/>
            <person name="Raddatz G."/>
            <person name="Tjaden B."/>
            <person name="Albers S.V."/>
            <person name="Bell S.D."/>
            <person name="Blombach F."/>
            <person name="Kletzin A."/>
            <person name="Kyrpides N."/>
            <person name="Lanz C."/>
            <person name="Plagens A."/>
            <person name="Rampp M."/>
            <person name="Rosinus A."/>
            <person name="von Jan M."/>
            <person name="Makarova K.S."/>
            <person name="Klenk H.P."/>
            <person name="Schuster S.C."/>
            <person name="Hensel R."/>
        </authorList>
    </citation>
    <scope>NUCLEOTIDE SEQUENCE [LARGE SCALE GENOMIC DNA]</scope>
    <source>
        <strain evidence="2">ATCC 35583 / DSM 2078 / JCM 9277 / NBRC 100435 / Kra 1</strain>
    </source>
</reference>
<gene>
    <name evidence="1" type="ordered locus">TTX_1587</name>
</gene>
<evidence type="ECO:0000313" key="2">
    <source>
        <dbReference type="Proteomes" id="UP000002654"/>
    </source>
</evidence>
<dbReference type="GO" id="GO:0016799">
    <property type="term" value="F:hydrolase activity, hydrolyzing N-glycosyl compounds"/>
    <property type="evidence" value="ECO:0007669"/>
    <property type="project" value="InterPro"/>
</dbReference>
<dbReference type="eggNOG" id="arCOG04144">
    <property type="taxonomic scope" value="Archaea"/>
</dbReference>
<accession>G4RKW7</accession>
<dbReference type="KEGG" id="ttn:TTX_1587"/>
<name>G4RKW7_THETK</name>
<evidence type="ECO:0000313" key="1">
    <source>
        <dbReference type="EMBL" id="CCC82212.1"/>
    </source>
</evidence>
<dbReference type="EMBL" id="FN869859">
    <property type="protein sequence ID" value="CCC82212.1"/>
    <property type="molecule type" value="Genomic_DNA"/>
</dbReference>
<dbReference type="OrthoDB" id="15106at2157"/>
<dbReference type="GeneID" id="11262467"/>
<dbReference type="RefSeq" id="WP_014127466.1">
    <property type="nucleotide sequence ID" value="NC_016070.1"/>
</dbReference>
<dbReference type="InterPro" id="IPR023170">
    <property type="entry name" value="HhH_base_excis_C"/>
</dbReference>
<dbReference type="Pfam" id="PF09171">
    <property type="entry name" value="AGOG"/>
    <property type="match status" value="1"/>
</dbReference>
<proteinExistence type="predicted"/>
<keyword evidence="2" id="KW-1185">Reference proteome</keyword>
<sequence>MAEELVELLRRVGLSRILAIEKRDPQYLAVCRVCENRGADETARLVMLNALISYRLTGKGEEHWMYFADFFSTRRNIDICKEFFEYLSKSPYLILNRNARMSRVRKACGIKPDIDDLIKTWNKLALTLDVDPNSKTVVFALKMLNYVYMCCRGVDRPVPFEIPIPVDYRVARMTSCLGLIAMTPEEAMRRYREIQTVWRRIAEASGIPPLHIDTLLWLAARAVLYSDTENEVPRELVEFFKRFCKG</sequence>
<protein>
    <submittedName>
        <fullName evidence="1">8-oxoguanine DNA glycosylase (AGOG)</fullName>
    </submittedName>
</protein>
<dbReference type="Proteomes" id="UP000002654">
    <property type="component" value="Chromosome"/>
</dbReference>
<dbReference type="Gene3D" id="1.10.1670.10">
    <property type="entry name" value="Helix-hairpin-Helix base-excision DNA repair enzymes (C-terminal)"/>
    <property type="match status" value="1"/>
</dbReference>